<name>A0ACB9M311_9MYRT</name>
<reference evidence="2" key="1">
    <citation type="journal article" date="2023" name="Front. Plant Sci.">
        <title>Chromosomal-level genome assembly of Melastoma candidum provides insights into trichome evolution.</title>
        <authorList>
            <person name="Zhong Y."/>
            <person name="Wu W."/>
            <person name="Sun C."/>
            <person name="Zou P."/>
            <person name="Liu Y."/>
            <person name="Dai S."/>
            <person name="Zhou R."/>
        </authorList>
    </citation>
    <scope>NUCLEOTIDE SEQUENCE [LARGE SCALE GENOMIC DNA]</scope>
</reference>
<evidence type="ECO:0000313" key="1">
    <source>
        <dbReference type="EMBL" id="KAI4318368.1"/>
    </source>
</evidence>
<accession>A0ACB9M311</accession>
<organism evidence="1 2">
    <name type="scientific">Melastoma candidum</name>
    <dbReference type="NCBI Taxonomy" id="119954"/>
    <lineage>
        <taxon>Eukaryota</taxon>
        <taxon>Viridiplantae</taxon>
        <taxon>Streptophyta</taxon>
        <taxon>Embryophyta</taxon>
        <taxon>Tracheophyta</taxon>
        <taxon>Spermatophyta</taxon>
        <taxon>Magnoliopsida</taxon>
        <taxon>eudicotyledons</taxon>
        <taxon>Gunneridae</taxon>
        <taxon>Pentapetalae</taxon>
        <taxon>rosids</taxon>
        <taxon>malvids</taxon>
        <taxon>Myrtales</taxon>
        <taxon>Melastomataceae</taxon>
        <taxon>Melastomatoideae</taxon>
        <taxon>Melastomateae</taxon>
        <taxon>Melastoma</taxon>
    </lineage>
</organism>
<gene>
    <name evidence="1" type="ORF">MLD38_032083</name>
</gene>
<dbReference type="EMBL" id="CM042889">
    <property type="protein sequence ID" value="KAI4318368.1"/>
    <property type="molecule type" value="Genomic_DNA"/>
</dbReference>
<evidence type="ECO:0000313" key="2">
    <source>
        <dbReference type="Proteomes" id="UP001057402"/>
    </source>
</evidence>
<protein>
    <submittedName>
        <fullName evidence="1">Uncharacterized protein</fullName>
    </submittedName>
</protein>
<keyword evidence="2" id="KW-1185">Reference proteome</keyword>
<comment type="caution">
    <text evidence="1">The sequence shown here is derived from an EMBL/GenBank/DDBJ whole genome shotgun (WGS) entry which is preliminary data.</text>
</comment>
<proteinExistence type="predicted"/>
<dbReference type="Proteomes" id="UP001057402">
    <property type="component" value="Chromosome 10"/>
</dbReference>
<sequence>MTFKKFVDESKKTWEIAAPAILTGVFQYSIAFISSAFAGHIGDLELAAVSVSENVLEGFVYGVMLGMGSALETLCGQAVGAGKPHMLGIYMQRSCIITFVTALCLVPVYVFASPLLQLFRQDKEISEIAGKFSVWVLPEVFAYAFNFPIQKFLLSQTKVWVMTIISAVAVVLHLGLNMVFISWLNMGLVGVALAGNISWWFIVIVQFVYVTSGRFPEAWTGFSLLAFKSLTSFIKLSLASAVMLCLELWYYTAVILMVGGLKNPKIAVDSISICINFLSWAVMITLGFNASVSVRVSNEIGAGDSKAAKYSVGINLLTSTAIALFFTIAICASTNHFPMVFSHNDTVVKEAAKLTYLLAAAIFLNGILPVLHGVAVGVGWQVSVAVINLACYYILGLPIGALLGFKFGLNIRGVWIGMLLGCLVQTIILLFIVYHANWNKEVMKAEIRMMTYDDEENDRGNSRDPPADDRNNSREPPADYLNNSRDLPADSNSTRS</sequence>